<dbReference type="Proteomes" id="UP000694050">
    <property type="component" value="Unassembled WGS sequence"/>
</dbReference>
<accession>A0A8J5NSB7</accession>
<proteinExistence type="predicted"/>
<dbReference type="EMBL" id="JAELUQ010000011">
    <property type="protein sequence ID" value="KAG7406157.1"/>
    <property type="molecule type" value="Genomic_DNA"/>
</dbReference>
<sequence>MSAFLKPACSLQGLFLYKRPQLQILSCGLQLRSVKTFNDLLIYKSQYGETIIEHPYAREDLSKMPLGYAFVQSKNLAIALRCRRLAQEHEQEIFACCTKSKFPRLFGLYVPSDIADSATYRFHERRKAEERKLRRSLSIAFPYMPFKHKIRFYTKRHERLQRLLKSSRKDEKSLELKIELYIMKYIKKKEGQLSRKEVKSVMGSWRDGSKMPKI</sequence>
<comment type="caution">
    <text evidence="1">The sequence shown here is derived from an EMBL/GenBank/DDBJ whole genome shotgun (WGS) entry which is preliminary data.</text>
</comment>
<dbReference type="AlphaFoldDB" id="A0A8J5NSB7"/>
<organism evidence="1 2">
    <name type="scientific">Fusarium oxysporum f. sp. rapae</name>
    <dbReference type="NCBI Taxonomy" id="485398"/>
    <lineage>
        <taxon>Eukaryota</taxon>
        <taxon>Fungi</taxon>
        <taxon>Dikarya</taxon>
        <taxon>Ascomycota</taxon>
        <taxon>Pezizomycotina</taxon>
        <taxon>Sordariomycetes</taxon>
        <taxon>Hypocreomycetidae</taxon>
        <taxon>Hypocreales</taxon>
        <taxon>Nectriaceae</taxon>
        <taxon>Fusarium</taxon>
        <taxon>Fusarium oxysporum species complex</taxon>
    </lineage>
</organism>
<reference evidence="1" key="1">
    <citation type="submission" date="2021-04" db="EMBL/GenBank/DDBJ databases">
        <title>First draft genome resource for Brassicaceae pathogens Fusarium oxysporum f. sp. raphani and Fusarium oxysporum f. sp. rapae.</title>
        <authorList>
            <person name="Asai S."/>
        </authorList>
    </citation>
    <scope>NUCLEOTIDE SEQUENCE</scope>
    <source>
        <strain evidence="1">Tf1208</strain>
    </source>
</reference>
<protein>
    <submittedName>
        <fullName evidence="1">Uncharacterized protein</fullName>
    </submittedName>
</protein>
<evidence type="ECO:0000313" key="2">
    <source>
        <dbReference type="Proteomes" id="UP000694050"/>
    </source>
</evidence>
<gene>
    <name evidence="1" type="ORF">Forpe1208_v014243</name>
</gene>
<name>A0A8J5NSB7_FUSOX</name>
<evidence type="ECO:0000313" key="1">
    <source>
        <dbReference type="EMBL" id="KAG7406157.1"/>
    </source>
</evidence>